<reference evidence="2 3" key="1">
    <citation type="submission" date="2020-04" db="EMBL/GenBank/DDBJ databases">
        <authorList>
            <person name="Klaysubun C."/>
            <person name="Duangmal K."/>
            <person name="Lipun K."/>
        </authorList>
    </citation>
    <scope>NUCLEOTIDE SEQUENCE [LARGE SCALE GENOMIC DNA]</scope>
    <source>
        <strain evidence="2 3">JCM 11839</strain>
    </source>
</reference>
<dbReference type="RefSeq" id="WP_169398461.1">
    <property type="nucleotide sequence ID" value="NZ_BAAAJH010000005.1"/>
</dbReference>
<name>A0ABX1RKN4_9PSEU</name>
<sequence length="79" mass="8991">MAGRVSDLFGRVRAALRRLDELEQRRALLDRPWEEEFLHWAADGSLHGSRLPPVAKHRRGHSTTTGGWCPCARSHPVRP</sequence>
<dbReference type="EMBL" id="JAAXKY010000100">
    <property type="protein sequence ID" value="NMH80406.1"/>
    <property type="molecule type" value="Genomic_DNA"/>
</dbReference>
<evidence type="ECO:0000256" key="1">
    <source>
        <dbReference type="SAM" id="MobiDB-lite"/>
    </source>
</evidence>
<gene>
    <name evidence="2" type="ORF">HF577_25370</name>
</gene>
<protein>
    <submittedName>
        <fullName evidence="2">Uncharacterized protein</fullName>
    </submittedName>
</protein>
<evidence type="ECO:0000313" key="3">
    <source>
        <dbReference type="Proteomes" id="UP001296706"/>
    </source>
</evidence>
<keyword evidence="3" id="KW-1185">Reference proteome</keyword>
<comment type="caution">
    <text evidence="2">The sequence shown here is derived from an EMBL/GenBank/DDBJ whole genome shotgun (WGS) entry which is preliminary data.</text>
</comment>
<dbReference type="Proteomes" id="UP001296706">
    <property type="component" value="Unassembled WGS sequence"/>
</dbReference>
<accession>A0ABX1RKN4</accession>
<feature type="region of interest" description="Disordered" evidence="1">
    <location>
        <begin position="49"/>
        <end position="79"/>
    </location>
</feature>
<proteinExistence type="predicted"/>
<organism evidence="2 3">
    <name type="scientific">Pseudonocardia xinjiangensis</name>
    <dbReference type="NCBI Taxonomy" id="75289"/>
    <lineage>
        <taxon>Bacteria</taxon>
        <taxon>Bacillati</taxon>
        <taxon>Actinomycetota</taxon>
        <taxon>Actinomycetes</taxon>
        <taxon>Pseudonocardiales</taxon>
        <taxon>Pseudonocardiaceae</taxon>
        <taxon>Pseudonocardia</taxon>
    </lineage>
</organism>
<evidence type="ECO:0000313" key="2">
    <source>
        <dbReference type="EMBL" id="NMH80406.1"/>
    </source>
</evidence>